<dbReference type="InterPro" id="IPR057514">
    <property type="entry name" value="NTF2_SigF"/>
</dbReference>
<evidence type="ECO:0000259" key="2">
    <source>
        <dbReference type="Pfam" id="PF24840"/>
    </source>
</evidence>
<evidence type="ECO:0000313" key="3">
    <source>
        <dbReference type="EMBL" id="EAT89829.2"/>
    </source>
</evidence>
<dbReference type="EMBL" id="CH445328">
    <property type="protein sequence ID" value="EAT89829.2"/>
    <property type="molecule type" value="Genomic_DNA"/>
</dbReference>
<dbReference type="eggNOG" id="ENOG502R975">
    <property type="taxonomic scope" value="Eukaryota"/>
</dbReference>
<evidence type="ECO:0000256" key="1">
    <source>
        <dbReference type="SAM" id="Phobius"/>
    </source>
</evidence>
<dbReference type="HOGENOM" id="CLU_079426_0_1_1"/>
<dbReference type="AlphaFoldDB" id="Q0UYR6"/>
<accession>Q0UYR6</accession>
<evidence type="ECO:0000313" key="4">
    <source>
        <dbReference type="Proteomes" id="UP000001055"/>
    </source>
</evidence>
<dbReference type="RefSeq" id="XP_001793683.1">
    <property type="nucleotide sequence ID" value="XM_001793631.1"/>
</dbReference>
<gene>
    <name evidence="3" type="ORF">SNOG_03098</name>
</gene>
<dbReference type="GeneID" id="5970540"/>
<sequence>MQHEGSRAVARDVNMTSDHIHMFETTHVRNFGRVGQFFTFSVGLLYEQHSIFIMENPVKEIPGIIHLLTQSPPSIQYETIETYFTPTASFTHPFCRTGSHDNSRWLIAAIYRWYKIMSPRIDVSVQSVAFDEANLTLYVQIFQIFRIWLVPFYYAPVELTTVLKLRHDKGDNKYYIHSQNDLYQVDQWIRFILPGGHLLIYLWHAWATFFCVVGAYLLIPVTWIEEYMGWGQGNNAALERQRSMSDKDREWKWLDGRSDERVVMESELRGKLLG</sequence>
<keyword evidence="1" id="KW-0472">Membrane</keyword>
<feature type="transmembrane region" description="Helical" evidence="1">
    <location>
        <begin position="198"/>
        <end position="219"/>
    </location>
</feature>
<protein>
    <recommendedName>
        <fullName evidence="2">SigF-like NTF2-like domain-containing protein</fullName>
    </recommendedName>
</protein>
<dbReference type="PANTHER" id="PTHR35393:SF1">
    <property type="entry name" value="SNOAL-LIKE DOMAIN-CONTAINING PROTEIN"/>
    <property type="match status" value="1"/>
</dbReference>
<dbReference type="VEuPathDB" id="FungiDB:JI435_030980"/>
<organism evidence="3 4">
    <name type="scientific">Phaeosphaeria nodorum (strain SN15 / ATCC MYA-4574 / FGSC 10173)</name>
    <name type="common">Glume blotch fungus</name>
    <name type="synonym">Parastagonospora nodorum</name>
    <dbReference type="NCBI Taxonomy" id="321614"/>
    <lineage>
        <taxon>Eukaryota</taxon>
        <taxon>Fungi</taxon>
        <taxon>Dikarya</taxon>
        <taxon>Ascomycota</taxon>
        <taxon>Pezizomycotina</taxon>
        <taxon>Dothideomycetes</taxon>
        <taxon>Pleosporomycetidae</taxon>
        <taxon>Pleosporales</taxon>
        <taxon>Pleosporineae</taxon>
        <taxon>Phaeosphaeriaceae</taxon>
        <taxon>Parastagonospora</taxon>
    </lineage>
</organism>
<dbReference type="PANTHER" id="PTHR35393">
    <property type="entry name" value="CHROMOSOME 1, WHOLE GENOME SHOTGUN SEQUENCE"/>
    <property type="match status" value="1"/>
</dbReference>
<feature type="domain" description="SigF-like NTF2-like" evidence="2">
    <location>
        <begin position="54"/>
        <end position="218"/>
    </location>
</feature>
<keyword evidence="1" id="KW-0812">Transmembrane</keyword>
<proteinExistence type="predicted"/>
<dbReference type="STRING" id="321614.Q0UYR6"/>
<keyword evidence="1" id="KW-1133">Transmembrane helix</keyword>
<dbReference type="KEGG" id="pno:SNOG_03098"/>
<dbReference type="Proteomes" id="UP000001055">
    <property type="component" value="Unassembled WGS sequence"/>
</dbReference>
<reference evidence="4" key="1">
    <citation type="journal article" date="2007" name="Plant Cell">
        <title>Dothideomycete-plant interactions illuminated by genome sequencing and EST analysis of the wheat pathogen Stagonospora nodorum.</title>
        <authorList>
            <person name="Hane J.K."/>
            <person name="Lowe R.G."/>
            <person name="Solomon P.S."/>
            <person name="Tan K.C."/>
            <person name="Schoch C.L."/>
            <person name="Spatafora J.W."/>
            <person name="Crous P.W."/>
            <person name="Kodira C."/>
            <person name="Birren B.W."/>
            <person name="Galagan J.E."/>
            <person name="Torriani S.F."/>
            <person name="McDonald B.A."/>
            <person name="Oliver R.P."/>
        </authorList>
    </citation>
    <scope>NUCLEOTIDE SEQUENCE [LARGE SCALE GENOMIC DNA]</scope>
    <source>
        <strain evidence="4">SN15 / ATCC MYA-4574 / FGSC 10173</strain>
    </source>
</reference>
<dbReference type="InParanoid" id="Q0UYR6"/>
<dbReference type="Pfam" id="PF24840">
    <property type="entry name" value="NTF2_SigF"/>
    <property type="match status" value="1"/>
</dbReference>
<name>Q0UYR6_PHANO</name>